<gene>
    <name evidence="8" type="primary">bepC</name>
    <name evidence="8" type="ORF">AWC38_SpisGene25298</name>
</gene>
<evidence type="ECO:0000313" key="9">
    <source>
        <dbReference type="Proteomes" id="UP000225706"/>
    </source>
</evidence>
<dbReference type="Gene3D" id="1.20.1600.10">
    <property type="entry name" value="Outer membrane efflux proteins (OEP)"/>
    <property type="match status" value="1"/>
</dbReference>
<dbReference type="GO" id="GO:0015288">
    <property type="term" value="F:porin activity"/>
    <property type="evidence" value="ECO:0007669"/>
    <property type="project" value="TreeGrafter"/>
</dbReference>
<dbReference type="PANTHER" id="PTHR30026">
    <property type="entry name" value="OUTER MEMBRANE PROTEIN TOLC"/>
    <property type="match status" value="1"/>
</dbReference>
<dbReference type="EMBL" id="LSMT01003390">
    <property type="protein sequence ID" value="PFX11164.1"/>
    <property type="molecule type" value="Genomic_DNA"/>
</dbReference>
<evidence type="ECO:0000256" key="4">
    <source>
        <dbReference type="ARBA" id="ARBA00022692"/>
    </source>
</evidence>
<evidence type="ECO:0000256" key="1">
    <source>
        <dbReference type="ARBA" id="ARBA00004442"/>
    </source>
</evidence>
<name>A0A2B4QY07_STYPI</name>
<evidence type="ECO:0000313" key="8">
    <source>
        <dbReference type="EMBL" id="PFX11164.1"/>
    </source>
</evidence>
<keyword evidence="5" id="KW-0472">Membrane</keyword>
<dbReference type="AlphaFoldDB" id="A0A2B4QY07"/>
<keyword evidence="9" id="KW-1185">Reference proteome</keyword>
<dbReference type="PANTHER" id="PTHR30026:SF22">
    <property type="entry name" value="OUTER MEMBRANE EFFLUX PROTEIN"/>
    <property type="match status" value="1"/>
</dbReference>
<feature type="coiled-coil region" evidence="7">
    <location>
        <begin position="331"/>
        <end position="358"/>
    </location>
</feature>
<reference evidence="9" key="1">
    <citation type="journal article" date="2017" name="bioRxiv">
        <title>Comparative analysis of the genomes of Stylophora pistillata and Acropora digitifera provides evidence for extensive differences between species of corals.</title>
        <authorList>
            <person name="Voolstra C.R."/>
            <person name="Li Y."/>
            <person name="Liew Y.J."/>
            <person name="Baumgarten S."/>
            <person name="Zoccola D."/>
            <person name="Flot J.-F."/>
            <person name="Tambutte S."/>
            <person name="Allemand D."/>
            <person name="Aranda M."/>
        </authorList>
    </citation>
    <scope>NUCLEOTIDE SEQUENCE [LARGE SCALE GENOMIC DNA]</scope>
</reference>
<dbReference type="GO" id="GO:1990281">
    <property type="term" value="C:efflux pump complex"/>
    <property type="evidence" value="ECO:0007669"/>
    <property type="project" value="TreeGrafter"/>
</dbReference>
<dbReference type="SUPFAM" id="SSF56954">
    <property type="entry name" value="Outer membrane efflux proteins (OEP)"/>
    <property type="match status" value="1"/>
</dbReference>
<evidence type="ECO:0000256" key="3">
    <source>
        <dbReference type="ARBA" id="ARBA00022452"/>
    </source>
</evidence>
<evidence type="ECO:0000256" key="2">
    <source>
        <dbReference type="ARBA" id="ARBA00022448"/>
    </source>
</evidence>
<dbReference type="Pfam" id="PF02321">
    <property type="entry name" value="OEP"/>
    <property type="match status" value="2"/>
</dbReference>
<dbReference type="InterPro" id="IPR051906">
    <property type="entry name" value="TolC-like"/>
</dbReference>
<accession>A0A2B4QY07</accession>
<comment type="subcellular location">
    <subcellularLocation>
        <location evidence="1">Cell outer membrane</location>
    </subcellularLocation>
</comment>
<sequence length="442" mass="48902">MLGNFFLMIRPRKPARKAAGDMGRPNIRLKRNKQFKRWSSLFAATSAQSSSRKEAGFGVPGAGVAQNGTVDNNRHDPTVTITQPIYSGGDTTYRVEKAEGEHLQASLRLSEKVELVGFKAVEAYIAVRRFQRLWRLAQKNVKAHENILGKVRALIKGGRATTADLYTVESRLHDARTAVVDIEGDLSTAIANFMEAVSFVPDRLQNAKMPDASLPKSLEEALNKAASDNRSVRLAETDIKIAQADLKVAKAPFHPTVDFEIEGKRNFDVGAKTETENKFTALVVARWNLFNSGADLARKKELVERLASARYDLERVKRVAEKEVRVSWGEKRSSEKQANNLREAVASKEKVVAVYNEQFDLGTRSLLDLLDAQNEYFLAKGALITADATQDLTEARLLAAMGYLYKALDVPATGREISEAELKKVSSDDPTVQIVQRLAQGA</sequence>
<dbReference type="GO" id="GO:0015562">
    <property type="term" value="F:efflux transmembrane transporter activity"/>
    <property type="evidence" value="ECO:0007669"/>
    <property type="project" value="InterPro"/>
</dbReference>
<proteinExistence type="predicted"/>
<keyword evidence="4" id="KW-0812">Transmembrane</keyword>
<keyword evidence="2" id="KW-0813">Transport</keyword>
<comment type="caution">
    <text evidence="8">The sequence shown here is derived from an EMBL/GenBank/DDBJ whole genome shotgun (WGS) entry which is preliminary data.</text>
</comment>
<protein>
    <submittedName>
        <fullName evidence="8">Outer membrane efflux protein BepC</fullName>
    </submittedName>
</protein>
<dbReference type="InterPro" id="IPR003423">
    <property type="entry name" value="OMP_efflux"/>
</dbReference>
<evidence type="ECO:0000256" key="6">
    <source>
        <dbReference type="ARBA" id="ARBA00023237"/>
    </source>
</evidence>
<keyword evidence="7" id="KW-0175">Coiled coil</keyword>
<evidence type="ECO:0000256" key="7">
    <source>
        <dbReference type="SAM" id="Coils"/>
    </source>
</evidence>
<organism evidence="8 9">
    <name type="scientific">Stylophora pistillata</name>
    <name type="common">Smooth cauliflower coral</name>
    <dbReference type="NCBI Taxonomy" id="50429"/>
    <lineage>
        <taxon>Eukaryota</taxon>
        <taxon>Metazoa</taxon>
        <taxon>Cnidaria</taxon>
        <taxon>Anthozoa</taxon>
        <taxon>Hexacorallia</taxon>
        <taxon>Scleractinia</taxon>
        <taxon>Astrocoeniina</taxon>
        <taxon>Pocilloporidae</taxon>
        <taxon>Stylophora</taxon>
    </lineage>
</organism>
<dbReference type="Proteomes" id="UP000225706">
    <property type="component" value="Unassembled WGS sequence"/>
</dbReference>
<evidence type="ECO:0000256" key="5">
    <source>
        <dbReference type="ARBA" id="ARBA00023136"/>
    </source>
</evidence>
<keyword evidence="3" id="KW-1134">Transmembrane beta strand</keyword>
<keyword evidence="6" id="KW-0998">Cell outer membrane</keyword>